<evidence type="ECO:0000256" key="4">
    <source>
        <dbReference type="ARBA" id="ARBA00023316"/>
    </source>
</evidence>
<dbReference type="SMART" id="SM00644">
    <property type="entry name" value="Ami_2"/>
    <property type="match status" value="1"/>
</dbReference>
<evidence type="ECO:0000256" key="5">
    <source>
        <dbReference type="SAM" id="MobiDB-lite"/>
    </source>
</evidence>
<dbReference type="InterPro" id="IPR051206">
    <property type="entry name" value="NAMLAA_amidase_2"/>
</dbReference>
<dbReference type="Gene3D" id="1.10.530.10">
    <property type="match status" value="1"/>
</dbReference>
<feature type="signal peptide" evidence="6">
    <location>
        <begin position="1"/>
        <end position="27"/>
    </location>
</feature>
<dbReference type="CDD" id="cd06583">
    <property type="entry name" value="PGRP"/>
    <property type="match status" value="1"/>
</dbReference>
<dbReference type="GO" id="GO:0008745">
    <property type="term" value="F:N-acetylmuramoyl-L-alanine amidase activity"/>
    <property type="evidence" value="ECO:0007669"/>
    <property type="project" value="UniProtKB-EC"/>
</dbReference>
<dbReference type="PANTHER" id="PTHR30417:SF1">
    <property type="entry name" value="N-ACETYLMURAMOYL-L-ALANINE AMIDASE AMID"/>
    <property type="match status" value="1"/>
</dbReference>
<comment type="catalytic activity">
    <reaction evidence="1">
        <text>Hydrolyzes the link between N-acetylmuramoyl residues and L-amino acid residues in certain cell-wall glycopeptides.</text>
        <dbReference type="EC" id="3.5.1.28"/>
    </reaction>
</comment>
<feature type="region of interest" description="Disordered" evidence="5">
    <location>
        <begin position="178"/>
        <end position="203"/>
    </location>
</feature>
<reference evidence="8" key="1">
    <citation type="submission" date="2022-08" db="EMBL/GenBank/DDBJ databases">
        <title>The complete genome sequence of the thermophilic bacterium Laceyella sacchari FBKL4.010 reveals the basis for tetramethylpyrazine biosynthesis in Moutai-flavor Daqu.</title>
        <authorList>
            <person name="Li D."/>
            <person name="Huang W."/>
            <person name="Wang C."/>
            <person name="Qiu S."/>
        </authorList>
    </citation>
    <scope>NUCLEOTIDE SEQUENCE</scope>
    <source>
        <strain evidence="8">FBKL4.014</strain>
    </source>
</reference>
<proteinExistence type="predicted"/>
<dbReference type="Gene3D" id="3.40.80.10">
    <property type="entry name" value="Peptidoglycan recognition protein-like"/>
    <property type="match status" value="1"/>
</dbReference>
<evidence type="ECO:0000256" key="3">
    <source>
        <dbReference type="ARBA" id="ARBA00022801"/>
    </source>
</evidence>
<dbReference type="InterPro" id="IPR033803">
    <property type="entry name" value="CBD-like_Golvesin-Xly"/>
</dbReference>
<dbReference type="InterPro" id="IPR002502">
    <property type="entry name" value="Amidase_domain"/>
</dbReference>
<keyword evidence="6" id="KW-0732">Signal</keyword>
<evidence type="ECO:0000313" key="8">
    <source>
        <dbReference type="EMBL" id="UWE02578.1"/>
    </source>
</evidence>
<dbReference type="RefSeq" id="WP_211341923.1">
    <property type="nucleotide sequence ID" value="NZ_CP103866.1"/>
</dbReference>
<dbReference type="InterPro" id="IPR036505">
    <property type="entry name" value="Amidase/PGRP_sf"/>
</dbReference>
<sequence length="502" mass="55473">MRKRLLSWLAICCLLTLPFLSAPPPVAAEEQPSLSHVFDMAASEFEVPVEVLLAIGYAETRWMDHQGQPSQLNGYGIMHLAENPTNDSLVQASQLLGIDKQVLTRDIQANIRGAAAVLEHIAKEQNQGQVPKELADWYTVVAEYSGLSSHQTKAWYADDVYALINRGVSRVINGQEVRLEPTPVTPNRGEYGEPRDPSGQATPDYPEARWVAASSANYTAANREADGNAINYVIIHTTQGSYNGTISWFQNPSAQVSAHYVIRSNDGQVTQMVQNKDIAWHAGNWNYNVHSVGIEHEGYVNDPAWYTDAMYRASAKLTRWLCDRYGIPKDRSHIIGHNQVPGATHTDPGPNWDWNYYMSLVNQSGGGAELVTDNATSNRFTASANWAIGTTNAQKYGADYRYAKPETISDAAWYKVNLPTSGSYDVYAWWPSGSIYNDRTPYVINTTSGSQTVHVSQQSSGGVWNHLGTFNFAAGDANRIAVSRWTTGTGYVIADAVKFVKR</sequence>
<dbReference type="PANTHER" id="PTHR30417">
    <property type="entry name" value="N-ACETYLMURAMOYL-L-ALANINE AMIDASE AMID"/>
    <property type="match status" value="1"/>
</dbReference>
<dbReference type="Proteomes" id="UP001058650">
    <property type="component" value="Chromosome"/>
</dbReference>
<name>A0ABY5TYU2_LACSH</name>
<dbReference type="SUPFAM" id="SSF55846">
    <property type="entry name" value="N-acetylmuramoyl-L-alanine amidase-like"/>
    <property type="match status" value="1"/>
</dbReference>
<gene>
    <name evidence="8" type="ORF">NYR52_10495</name>
</gene>
<evidence type="ECO:0000256" key="1">
    <source>
        <dbReference type="ARBA" id="ARBA00001561"/>
    </source>
</evidence>
<evidence type="ECO:0000256" key="6">
    <source>
        <dbReference type="SAM" id="SignalP"/>
    </source>
</evidence>
<keyword evidence="3 8" id="KW-0378">Hydrolase</keyword>
<evidence type="ECO:0000256" key="2">
    <source>
        <dbReference type="ARBA" id="ARBA00011901"/>
    </source>
</evidence>
<dbReference type="EMBL" id="CP103866">
    <property type="protein sequence ID" value="UWE02578.1"/>
    <property type="molecule type" value="Genomic_DNA"/>
</dbReference>
<dbReference type="EC" id="3.5.1.28" evidence="2"/>
<accession>A0ABY5TYU2</accession>
<protein>
    <recommendedName>
        <fullName evidence="2">N-acetylmuramoyl-L-alanine amidase</fullName>
        <ecNumber evidence="2">3.5.1.28</ecNumber>
    </recommendedName>
</protein>
<evidence type="ECO:0000313" key="9">
    <source>
        <dbReference type="Proteomes" id="UP001058650"/>
    </source>
</evidence>
<organism evidence="8 9">
    <name type="scientific">Laceyella sacchari</name>
    <name type="common">Thermoactinomyces thalpophilus</name>
    <dbReference type="NCBI Taxonomy" id="37482"/>
    <lineage>
        <taxon>Bacteria</taxon>
        <taxon>Bacillati</taxon>
        <taxon>Bacillota</taxon>
        <taxon>Bacilli</taxon>
        <taxon>Bacillales</taxon>
        <taxon>Thermoactinomycetaceae</taxon>
        <taxon>Laceyella</taxon>
    </lineage>
</organism>
<dbReference type="Pfam" id="PF25275">
    <property type="entry name" value="Golvesin_C"/>
    <property type="match status" value="1"/>
</dbReference>
<evidence type="ECO:0000259" key="7">
    <source>
        <dbReference type="SMART" id="SM00644"/>
    </source>
</evidence>
<dbReference type="CDD" id="cd14488">
    <property type="entry name" value="CBM6-CBM35-CBM36_like_2"/>
    <property type="match status" value="1"/>
</dbReference>
<keyword evidence="4" id="KW-0961">Cell wall biogenesis/degradation</keyword>
<feature type="domain" description="N-acetylmuramoyl-L-alanine amidase" evidence="7">
    <location>
        <begin position="218"/>
        <end position="349"/>
    </location>
</feature>
<dbReference type="Pfam" id="PF01510">
    <property type="entry name" value="Amidase_2"/>
    <property type="match status" value="1"/>
</dbReference>
<feature type="chain" id="PRO_5046015007" description="N-acetylmuramoyl-L-alanine amidase" evidence="6">
    <location>
        <begin position="28"/>
        <end position="502"/>
    </location>
</feature>
<keyword evidence="9" id="KW-1185">Reference proteome</keyword>